<feature type="compositionally biased region" description="Polar residues" evidence="1">
    <location>
        <begin position="941"/>
        <end position="955"/>
    </location>
</feature>
<feature type="region of interest" description="Disordered" evidence="1">
    <location>
        <begin position="511"/>
        <end position="600"/>
    </location>
</feature>
<reference evidence="3" key="1">
    <citation type="journal article" date="2021" name="Sci. Rep.">
        <title>Diploid genomic architecture of Nitzschia inconspicua, an elite biomass production diatom.</title>
        <authorList>
            <person name="Oliver A."/>
            <person name="Podell S."/>
            <person name="Pinowska A."/>
            <person name="Traller J.C."/>
            <person name="Smith S.R."/>
            <person name="McClure R."/>
            <person name="Beliaev A."/>
            <person name="Bohutskyi P."/>
            <person name="Hill E.A."/>
            <person name="Rabines A."/>
            <person name="Zheng H."/>
            <person name="Allen L.Z."/>
            <person name="Kuo A."/>
            <person name="Grigoriev I.V."/>
            <person name="Allen A.E."/>
            <person name="Hazlebeck D."/>
            <person name="Allen E.E."/>
        </authorList>
    </citation>
    <scope>NUCLEOTIDE SEQUENCE</scope>
    <source>
        <strain evidence="3">Hildebrandi</strain>
    </source>
</reference>
<feature type="compositionally biased region" description="Polar residues" evidence="1">
    <location>
        <begin position="1688"/>
        <end position="1706"/>
    </location>
</feature>
<name>A0A9K3LHG1_9STRA</name>
<reference evidence="3" key="2">
    <citation type="submission" date="2021-04" db="EMBL/GenBank/DDBJ databases">
        <authorList>
            <person name="Podell S."/>
        </authorList>
    </citation>
    <scope>NUCLEOTIDE SEQUENCE</scope>
    <source>
        <strain evidence="3">Hildebrandi</strain>
    </source>
</reference>
<dbReference type="PANTHER" id="PTHR12736">
    <property type="entry name" value="LANC-LIKE PROTEIN"/>
    <property type="match status" value="1"/>
</dbReference>
<dbReference type="CDD" id="cd04794">
    <property type="entry name" value="euk_LANCL"/>
    <property type="match status" value="1"/>
</dbReference>
<feature type="region of interest" description="Disordered" evidence="1">
    <location>
        <begin position="1586"/>
        <end position="1608"/>
    </location>
</feature>
<feature type="compositionally biased region" description="Basic and acidic residues" evidence="1">
    <location>
        <begin position="1130"/>
        <end position="1141"/>
    </location>
</feature>
<dbReference type="GO" id="GO:0005886">
    <property type="term" value="C:plasma membrane"/>
    <property type="evidence" value="ECO:0007669"/>
    <property type="project" value="TreeGrafter"/>
</dbReference>
<feature type="compositionally biased region" description="Basic and acidic residues" evidence="1">
    <location>
        <begin position="1796"/>
        <end position="1808"/>
    </location>
</feature>
<gene>
    <name evidence="2" type="ORF">IV203_017660</name>
    <name evidence="3" type="ORF">IV203_025813</name>
</gene>
<evidence type="ECO:0000256" key="1">
    <source>
        <dbReference type="SAM" id="MobiDB-lite"/>
    </source>
</evidence>
<feature type="compositionally biased region" description="Basic and acidic residues" evidence="1">
    <location>
        <begin position="1590"/>
        <end position="1608"/>
    </location>
</feature>
<dbReference type="PANTHER" id="PTHR12736:SF7">
    <property type="entry name" value="LANC-LIKE PROTEIN 3"/>
    <property type="match status" value="1"/>
</dbReference>
<dbReference type="GO" id="GO:0031179">
    <property type="term" value="P:peptide modification"/>
    <property type="evidence" value="ECO:0007669"/>
    <property type="project" value="InterPro"/>
</dbReference>
<feature type="compositionally biased region" description="Polar residues" evidence="1">
    <location>
        <begin position="538"/>
        <end position="567"/>
    </location>
</feature>
<evidence type="ECO:0000313" key="3">
    <source>
        <dbReference type="EMBL" id="KAG7362147.1"/>
    </source>
</evidence>
<feature type="compositionally biased region" description="Polar residues" evidence="1">
    <location>
        <begin position="1116"/>
        <end position="1129"/>
    </location>
</feature>
<protein>
    <submittedName>
        <fullName evidence="3">Lanthionine synthetase C-like protein</fullName>
    </submittedName>
</protein>
<feature type="region of interest" description="Disordered" evidence="1">
    <location>
        <begin position="925"/>
        <end position="964"/>
    </location>
</feature>
<dbReference type="OrthoDB" id="47631at2759"/>
<organism evidence="3 4">
    <name type="scientific">Nitzschia inconspicua</name>
    <dbReference type="NCBI Taxonomy" id="303405"/>
    <lineage>
        <taxon>Eukaryota</taxon>
        <taxon>Sar</taxon>
        <taxon>Stramenopiles</taxon>
        <taxon>Ochrophyta</taxon>
        <taxon>Bacillariophyta</taxon>
        <taxon>Bacillariophyceae</taxon>
        <taxon>Bacillariophycidae</taxon>
        <taxon>Bacillariales</taxon>
        <taxon>Bacillariaceae</taxon>
        <taxon>Nitzschia</taxon>
    </lineage>
</organism>
<accession>A0A9K3LHG1</accession>
<dbReference type="Pfam" id="PF05147">
    <property type="entry name" value="LANC_like"/>
    <property type="match status" value="2"/>
</dbReference>
<feature type="region of interest" description="Disordered" evidence="1">
    <location>
        <begin position="696"/>
        <end position="723"/>
    </location>
</feature>
<feature type="region of interest" description="Disordered" evidence="1">
    <location>
        <begin position="653"/>
        <end position="680"/>
    </location>
</feature>
<evidence type="ECO:0000313" key="2">
    <source>
        <dbReference type="EMBL" id="KAG7339083.1"/>
    </source>
</evidence>
<feature type="region of interest" description="Disordered" evidence="1">
    <location>
        <begin position="1794"/>
        <end position="1839"/>
    </location>
</feature>
<dbReference type="InterPro" id="IPR007822">
    <property type="entry name" value="LANC-like"/>
</dbReference>
<proteinExistence type="predicted"/>
<dbReference type="EMBL" id="JAGRRH010000041">
    <property type="protein sequence ID" value="KAG7339083.1"/>
    <property type="molecule type" value="Genomic_DNA"/>
</dbReference>
<dbReference type="Proteomes" id="UP000693970">
    <property type="component" value="Unassembled WGS sequence"/>
</dbReference>
<dbReference type="SMART" id="SM01260">
    <property type="entry name" value="LANC_like"/>
    <property type="match status" value="1"/>
</dbReference>
<comment type="caution">
    <text evidence="3">The sequence shown here is derived from an EMBL/GenBank/DDBJ whole genome shotgun (WGS) entry which is preliminary data.</text>
</comment>
<feature type="region of interest" description="Disordered" evidence="1">
    <location>
        <begin position="1116"/>
        <end position="1161"/>
    </location>
</feature>
<evidence type="ECO:0000313" key="4">
    <source>
        <dbReference type="Proteomes" id="UP000693970"/>
    </source>
</evidence>
<keyword evidence="4" id="KW-1185">Reference proteome</keyword>
<feature type="compositionally biased region" description="Low complexity" evidence="1">
    <location>
        <begin position="1645"/>
        <end position="1662"/>
    </location>
</feature>
<feature type="compositionally biased region" description="Polar residues" evidence="1">
    <location>
        <begin position="578"/>
        <end position="590"/>
    </location>
</feature>
<sequence length="1861" mass="207726">MTPTSSASSVTSTSSSSTTNAYLSALTRELLSLCLQYTTSDGSLATGGLGVWTYLQYQQACVAVSGEDDPWRMLSAARDAALDALRALEGNEDGASWNIYTIGNNKNNNTSMSLHTNPQIGCHAMLAAIYHQLLQMTNDNPETLNQQQEYRQFVQYHTQQVLSILQTTSDCRNDSSVWTGMAGGIQTILFLRQHTHNPYLGQDLVLNYAQQLLIQGRAAALEYQRKISTALPPHVTSSSFPTLLWKTSPEISQDQPFEYDLGMSHGLVGILTTLLALTRDEWQAVETVSEYDMHADTFRHARQYIKQTVDALPHLACHVSSGNLRAQLDNVLQEVDRQVSVAYGAPGHILLLLSANAFFQQPQYLHQARHLADEVVWARRIVWSKTSKSGLGLLHGISGNAYVLLQLSQALADYDDDGSKIFRSRAEHLARHAVQHWRELLAISSSAAAAVLMGSGQQHSSLSSTMHSPYSLMGGLGSLVSLLIDLNHLASNVPVKFPLLYQYPSHVSETRYAKTPSRMSQKSLVDTRPLPTFKYDTDQSVPPVQFASNMTRNLPSPQRNQRQNQAASPAPREPIRCQPSSGNAESTMSPTDKCKAPVPSNKVDALATEKTDEQEDRKASINGFQEKEALISRVKIPTGQVVLMLDEEDHHKAPLSRGSTNLEDNDEAEFPLPQPEDVPNERYLRMQLSLDDDNLYESEDGRRQHSNPPLLDEEDHRMAKKKHEWTAHDDNFDEFQESTGQEAPDQRFLRLQDSDDEGNMEQFYAHDGSALNPNALDDEGHVISSGKQKNGFIRGHEAAGISDFANADKDEKPDQRFLQMQDPDIEDLEDVSEFQGPEIDDMPDETFLQRQDSYEAMYYTNNGASQNKGLLDEEDLLRNNRRIIASAREEAETDEEEFVESGHDDMPVEDYLRSQDSADEMFFRYDGKENPPLLDEEAHYSPTTQPRKQNSSELSMSDEEFSEQDYNFESYRPPVPMSSSSHSTEYGFLLEEEGDGDEFQTADVSDEPNLDFLQGNMSVDELSIESVHRHHQESAVQLDDNGHQSMDMVFLETTGEQDEFDESDEFGETDVNEVADPRYLSRQDSANAQYFDHHKDQERLLEAKTNVRLLAKDSADQATQKLTDTTAAQRNKESKITEGVRQKVFPTPTTPCKKKGKKADFKNSSLVRGTPVRSMEAATAALSTSSRAAKPELSPKSYLDLASSCFEKAIGQGSLLNGGIGISVYLRIKLSELETDPSKSEEHLKTALKHAQRAVDDSMFDDGGGLHLSFISNDALGAQCLLVSIFRRLGKIDDAQNVARTVLKMLEDLLASDEKHDCSVLFGLAGALQAIWFLRNELSDMSFGSDLALTVSSAILLNGLEHSEKIRTSSLLMWEWHGRSFLGAGTGVVGILYSILGHNEEEWDSLNEYLPRVFGVLRQCIDSLTEHVLESGNLKAAVDGFEEDKSTDWTHGAPGYCLLLLRAYQVYGDVKYLIQAKHMGEEVIWPRRMQRRGLGLSRGVSGVAYVLLALARVDTENCALWRARAMKMAQLAFADLEELQEMSKNPDSLFEGTGGLVSLLIDMELSASDVYFPFFEYPLSLPFSKKPEKKRTAEKKAVETQPSHELHKTATSAATAMLAEENHKGSSVPSHQRKATPLPAKDHSASVTRTVTTAGTTSAKSVMYKTPPRPTGTLAISPLTEPSPGPPSQSTYPLTKSKTLSRRQPTQVEKVRQLERKDNHQRLSTKVWPPQVKRHIFTHPLNVPLADQPTASWLAKLQSMDGSVDSMESFDIFTRASIEWRLRAEASWLKVNGETEPSRRVHLEKQDKNSPVSTKKPFRRPDGVFSPSSSIHRRADESLDEKMAHVMEELSERLEDMEMIM</sequence>
<feature type="region of interest" description="Disordered" evidence="1">
    <location>
        <begin position="1620"/>
        <end position="1706"/>
    </location>
</feature>
<dbReference type="EMBL" id="JAGRRH010000012">
    <property type="protein sequence ID" value="KAG7362147.1"/>
    <property type="molecule type" value="Genomic_DNA"/>
</dbReference>